<feature type="domain" description="HTH cro/C1-type" evidence="2">
    <location>
        <begin position="36"/>
        <end position="83"/>
    </location>
</feature>
<dbReference type="EMBL" id="JBHTCG010000012">
    <property type="protein sequence ID" value="MFC7384540.1"/>
    <property type="molecule type" value="Genomic_DNA"/>
</dbReference>
<dbReference type="RefSeq" id="WP_380828337.1">
    <property type="nucleotide sequence ID" value="NZ_JBHTCG010000012.1"/>
</dbReference>
<evidence type="ECO:0000313" key="3">
    <source>
        <dbReference type="EMBL" id="MFC7384540.1"/>
    </source>
</evidence>
<gene>
    <name evidence="3" type="ORF">ACFQSB_20175</name>
</gene>
<name>A0ABW2P948_9ACTN</name>
<dbReference type="CDD" id="cd00093">
    <property type="entry name" value="HTH_XRE"/>
    <property type="match status" value="1"/>
</dbReference>
<evidence type="ECO:0000256" key="1">
    <source>
        <dbReference type="SAM" id="MobiDB-lite"/>
    </source>
</evidence>
<dbReference type="Pfam" id="PF13560">
    <property type="entry name" value="HTH_31"/>
    <property type="match status" value="1"/>
</dbReference>
<accession>A0ABW2P948</accession>
<evidence type="ECO:0000313" key="4">
    <source>
        <dbReference type="Proteomes" id="UP001596496"/>
    </source>
</evidence>
<evidence type="ECO:0000259" key="2">
    <source>
        <dbReference type="PROSITE" id="PS50943"/>
    </source>
</evidence>
<dbReference type="Pfam" id="PF17765">
    <property type="entry name" value="MLTR_LBD"/>
    <property type="match status" value="1"/>
</dbReference>
<feature type="region of interest" description="Disordered" evidence="1">
    <location>
        <begin position="253"/>
        <end position="320"/>
    </location>
</feature>
<organism evidence="3 4">
    <name type="scientific">Sphaerisporangium rhizosphaerae</name>
    <dbReference type="NCBI Taxonomy" id="2269375"/>
    <lineage>
        <taxon>Bacteria</taxon>
        <taxon>Bacillati</taxon>
        <taxon>Actinomycetota</taxon>
        <taxon>Actinomycetes</taxon>
        <taxon>Streptosporangiales</taxon>
        <taxon>Streptosporangiaceae</taxon>
        <taxon>Sphaerisporangium</taxon>
    </lineage>
</organism>
<dbReference type="Proteomes" id="UP001596496">
    <property type="component" value="Unassembled WGS sequence"/>
</dbReference>
<dbReference type="PROSITE" id="PS50943">
    <property type="entry name" value="HTH_CROC1"/>
    <property type="match status" value="1"/>
</dbReference>
<keyword evidence="4" id="KW-1185">Reference proteome</keyword>
<dbReference type="PANTHER" id="PTHR35010">
    <property type="entry name" value="BLL4672 PROTEIN-RELATED"/>
    <property type="match status" value="1"/>
</dbReference>
<comment type="caution">
    <text evidence="3">The sequence shown here is derived from an EMBL/GenBank/DDBJ whole genome shotgun (WGS) entry which is preliminary data.</text>
</comment>
<dbReference type="Gene3D" id="1.10.260.40">
    <property type="entry name" value="lambda repressor-like DNA-binding domains"/>
    <property type="match status" value="1"/>
</dbReference>
<proteinExistence type="predicted"/>
<dbReference type="InterPro" id="IPR001387">
    <property type="entry name" value="Cro/C1-type_HTH"/>
</dbReference>
<dbReference type="PANTHER" id="PTHR35010:SF2">
    <property type="entry name" value="BLL4672 PROTEIN"/>
    <property type="match status" value="1"/>
</dbReference>
<dbReference type="InterPro" id="IPR010982">
    <property type="entry name" value="Lambda_DNA-bd_dom_sf"/>
</dbReference>
<dbReference type="Gene3D" id="3.30.450.180">
    <property type="match status" value="1"/>
</dbReference>
<reference evidence="4" key="1">
    <citation type="journal article" date="2019" name="Int. J. Syst. Evol. Microbiol.">
        <title>The Global Catalogue of Microorganisms (GCM) 10K type strain sequencing project: providing services to taxonomists for standard genome sequencing and annotation.</title>
        <authorList>
            <consortium name="The Broad Institute Genomics Platform"/>
            <consortium name="The Broad Institute Genome Sequencing Center for Infectious Disease"/>
            <person name="Wu L."/>
            <person name="Ma J."/>
        </authorList>
    </citation>
    <scope>NUCLEOTIDE SEQUENCE [LARGE SCALE GENOMIC DNA]</scope>
    <source>
        <strain evidence="4">CECT 7649</strain>
    </source>
</reference>
<dbReference type="SMART" id="SM00530">
    <property type="entry name" value="HTH_XRE"/>
    <property type="match status" value="1"/>
</dbReference>
<dbReference type="SUPFAM" id="SSF47413">
    <property type="entry name" value="lambda repressor-like DNA-binding domains"/>
    <property type="match status" value="1"/>
</dbReference>
<dbReference type="InterPro" id="IPR041413">
    <property type="entry name" value="MLTR_LBD"/>
</dbReference>
<protein>
    <submittedName>
        <fullName evidence="3">Helix-turn-helix transcriptional regulator</fullName>
    </submittedName>
</protein>
<feature type="compositionally biased region" description="Basic and acidic residues" evidence="1">
    <location>
        <begin position="264"/>
        <end position="290"/>
    </location>
</feature>
<sequence length="320" mass="35894">MDRDRPLGAFLRARREFTTPEQAGIAPGPNRRRTPGLRREEVAMLAGVSIDYYIRLEQGRERRPSEQVLDALAQVLRLDAEATEHLHELARPRVHRREVPGRADTVDPNVIRLMNGWDRVAAYVVNPRLDVLARNAVASALYEGLDHNDNLLRLALLNPRAREFYLDWEKDTRYKVAHLRAASGADQDDPHLNELVEELSRASREFRRLWDRHDVRSRIRAPVRFHHAVVGEVITTMEVLSVDSAPGQKLVAFQADPGSPSECKLAELGRVGRETAGRRGEGPSGRERRGASRPAVSPEAGDAAGRVRCHPDAPSGRQGR</sequence>